<sequence>MSQRHGVVDSVGSKASEVAMEDFSKARLLVSDAAKSGSYMYVSRILGIVYFFGHRALWRPFWSKLGPTLGLSAGVLAGMFAFAYLPQLAVMVFVDGPIAVLSTVLLVLNESSTIVSMLSRTWILQDALLDTFDGTLVARNSTNLVKNGRELKSGSDPIAKLGKILKSPFDRFSPKAIIRYLMYLPFNFIPVVGTAVFIGLQGRTRGKTVHDRYFQLKRWSSSQRSEWVQKNVGAYTAFGTVATLLEMVPFVGIFFSFTNTVGAALWAADIEAKNTSMMETTAPELREAAENAE</sequence>
<comment type="subcellular location">
    <subcellularLocation>
        <location evidence="1">Membrane</location>
        <topology evidence="1">Multi-pass membrane protein</topology>
    </subcellularLocation>
</comment>
<evidence type="ECO:0000256" key="4">
    <source>
        <dbReference type="ARBA" id="ARBA00023136"/>
    </source>
</evidence>
<proteinExistence type="predicted"/>
<feature type="transmembrane region" description="Helical" evidence="5">
    <location>
        <begin position="247"/>
        <end position="268"/>
    </location>
</feature>
<dbReference type="Pfam" id="PF07264">
    <property type="entry name" value="EI24"/>
    <property type="match status" value="1"/>
</dbReference>
<dbReference type="InterPro" id="IPR059112">
    <property type="entry name" value="CysZ/EI24"/>
</dbReference>
<dbReference type="OrthoDB" id="10012223at2759"/>
<dbReference type="RefSeq" id="XP_040779698.1">
    <property type="nucleotide sequence ID" value="XM_040918692.1"/>
</dbReference>
<accession>A0A9P5CSL6</accession>
<evidence type="ECO:0000256" key="1">
    <source>
        <dbReference type="ARBA" id="ARBA00004141"/>
    </source>
</evidence>
<dbReference type="GO" id="GO:0005619">
    <property type="term" value="C:ascospore wall"/>
    <property type="evidence" value="ECO:0007669"/>
    <property type="project" value="TreeGrafter"/>
</dbReference>
<dbReference type="PANTHER" id="PTHR34292">
    <property type="entry name" value="OUTER SPORE WALL PROTEIN LDS1"/>
    <property type="match status" value="1"/>
</dbReference>
<evidence type="ECO:0000256" key="3">
    <source>
        <dbReference type="ARBA" id="ARBA00022989"/>
    </source>
</evidence>
<evidence type="ECO:0000256" key="5">
    <source>
        <dbReference type="SAM" id="Phobius"/>
    </source>
</evidence>
<organism evidence="6 7">
    <name type="scientific">Cryphonectria parasitica (strain ATCC 38755 / EP155)</name>
    <dbReference type="NCBI Taxonomy" id="660469"/>
    <lineage>
        <taxon>Eukaryota</taxon>
        <taxon>Fungi</taxon>
        <taxon>Dikarya</taxon>
        <taxon>Ascomycota</taxon>
        <taxon>Pezizomycotina</taxon>
        <taxon>Sordariomycetes</taxon>
        <taxon>Sordariomycetidae</taxon>
        <taxon>Diaporthales</taxon>
        <taxon>Cryphonectriaceae</taxon>
        <taxon>Cryphonectria-Endothia species complex</taxon>
        <taxon>Cryphonectria</taxon>
    </lineage>
</organism>
<dbReference type="EMBL" id="MU032345">
    <property type="protein sequence ID" value="KAF3768737.1"/>
    <property type="molecule type" value="Genomic_DNA"/>
</dbReference>
<dbReference type="PANTHER" id="PTHR34292:SF2">
    <property type="entry name" value="OUTER SPORE WALL PROTEIN LDS1"/>
    <property type="match status" value="1"/>
</dbReference>
<dbReference type="Proteomes" id="UP000803844">
    <property type="component" value="Unassembled WGS sequence"/>
</dbReference>
<feature type="transmembrane region" description="Helical" evidence="5">
    <location>
        <begin position="65"/>
        <end position="84"/>
    </location>
</feature>
<comment type="caution">
    <text evidence="6">The sequence shown here is derived from an EMBL/GenBank/DDBJ whole genome shotgun (WGS) entry which is preliminary data.</text>
</comment>
<keyword evidence="3 5" id="KW-1133">Transmembrane helix</keyword>
<dbReference type="InterPro" id="IPR052786">
    <property type="entry name" value="Spore_wall_assembly"/>
</dbReference>
<evidence type="ECO:0008006" key="8">
    <source>
        <dbReference type="Google" id="ProtNLM"/>
    </source>
</evidence>
<dbReference type="GO" id="GO:0005628">
    <property type="term" value="C:prospore membrane"/>
    <property type="evidence" value="ECO:0007669"/>
    <property type="project" value="TreeGrafter"/>
</dbReference>
<protein>
    <recommendedName>
        <fullName evidence="8">Outer spore wall protein RRT8</fullName>
    </recommendedName>
</protein>
<name>A0A9P5CSL6_CRYP1</name>
<feature type="transmembrane region" description="Helical" evidence="5">
    <location>
        <begin position="180"/>
        <end position="200"/>
    </location>
</feature>
<feature type="transmembrane region" description="Helical" evidence="5">
    <location>
        <begin position="38"/>
        <end position="58"/>
    </location>
</feature>
<dbReference type="GeneID" id="63835821"/>
<keyword evidence="7" id="KW-1185">Reference proteome</keyword>
<evidence type="ECO:0000313" key="7">
    <source>
        <dbReference type="Proteomes" id="UP000803844"/>
    </source>
</evidence>
<feature type="transmembrane region" description="Helical" evidence="5">
    <location>
        <begin position="90"/>
        <end position="108"/>
    </location>
</feature>
<reference evidence="6" key="1">
    <citation type="journal article" date="2020" name="Phytopathology">
        <title>Genome sequence of the chestnut blight fungus Cryphonectria parasitica EP155: A fundamental resource for an archetypical invasive plant pathogen.</title>
        <authorList>
            <person name="Crouch J.A."/>
            <person name="Dawe A."/>
            <person name="Aerts A."/>
            <person name="Barry K."/>
            <person name="Churchill A.C.L."/>
            <person name="Grimwood J."/>
            <person name="Hillman B."/>
            <person name="Milgroom M.G."/>
            <person name="Pangilinan J."/>
            <person name="Smith M."/>
            <person name="Salamov A."/>
            <person name="Schmutz J."/>
            <person name="Yadav J."/>
            <person name="Grigoriev I.V."/>
            <person name="Nuss D."/>
        </authorList>
    </citation>
    <scope>NUCLEOTIDE SEQUENCE</scope>
    <source>
        <strain evidence="6">EP155</strain>
    </source>
</reference>
<keyword evidence="2 5" id="KW-0812">Transmembrane</keyword>
<gene>
    <name evidence="6" type="ORF">M406DRAFT_286717</name>
</gene>
<keyword evidence="4 5" id="KW-0472">Membrane</keyword>
<evidence type="ECO:0000256" key="2">
    <source>
        <dbReference type="ARBA" id="ARBA00022692"/>
    </source>
</evidence>
<evidence type="ECO:0000313" key="6">
    <source>
        <dbReference type="EMBL" id="KAF3768737.1"/>
    </source>
</evidence>
<dbReference type="AlphaFoldDB" id="A0A9P5CSL6"/>
<dbReference type="GO" id="GO:0005811">
    <property type="term" value="C:lipid droplet"/>
    <property type="evidence" value="ECO:0007669"/>
    <property type="project" value="TreeGrafter"/>
</dbReference>